<dbReference type="Pfam" id="PF14922">
    <property type="entry name" value="FWWh"/>
    <property type="match status" value="1"/>
</dbReference>
<evidence type="ECO:0000313" key="4">
    <source>
        <dbReference type="Proteomes" id="UP000007875"/>
    </source>
</evidence>
<dbReference type="Ensembl" id="ENSCSAVT00000007345.1">
    <property type="protein sequence ID" value="ENSCSAVP00000007251.1"/>
    <property type="gene ID" value="ENSCSAVG00000004329.1"/>
</dbReference>
<reference evidence="3" key="3">
    <citation type="submission" date="2025-09" db="UniProtKB">
        <authorList>
            <consortium name="Ensembl"/>
        </authorList>
    </citation>
    <scope>IDENTIFICATION</scope>
</reference>
<dbReference type="InterPro" id="IPR029417">
    <property type="entry name" value="FAM227"/>
</dbReference>
<reference evidence="4" key="1">
    <citation type="submission" date="2003-08" db="EMBL/GenBank/DDBJ databases">
        <authorList>
            <person name="Birren B."/>
            <person name="Nusbaum C."/>
            <person name="Abebe A."/>
            <person name="Abouelleil A."/>
            <person name="Adekoya E."/>
            <person name="Ait-zahra M."/>
            <person name="Allen N."/>
            <person name="Allen T."/>
            <person name="An P."/>
            <person name="Anderson M."/>
            <person name="Anderson S."/>
            <person name="Arachchi H."/>
            <person name="Armbruster J."/>
            <person name="Bachantsang P."/>
            <person name="Baldwin J."/>
            <person name="Barry A."/>
            <person name="Bayul T."/>
            <person name="Blitshsteyn B."/>
            <person name="Bloom T."/>
            <person name="Blye J."/>
            <person name="Boguslavskiy L."/>
            <person name="Borowsky M."/>
            <person name="Boukhgalter B."/>
            <person name="Brunache A."/>
            <person name="Butler J."/>
            <person name="Calixte N."/>
            <person name="Calvo S."/>
            <person name="Camarata J."/>
            <person name="Campo K."/>
            <person name="Chang J."/>
            <person name="Cheshatsang Y."/>
            <person name="Citroen M."/>
            <person name="Collymore A."/>
            <person name="Considine T."/>
            <person name="Cook A."/>
            <person name="Cooke P."/>
            <person name="Corum B."/>
            <person name="Cuomo C."/>
            <person name="David R."/>
            <person name="Dawoe T."/>
            <person name="Degray S."/>
            <person name="Dodge S."/>
            <person name="Dooley K."/>
            <person name="Dorje P."/>
            <person name="Dorjee K."/>
            <person name="Dorris L."/>
            <person name="Duffey N."/>
            <person name="Dupes A."/>
            <person name="Elkins T."/>
            <person name="Engels R."/>
            <person name="Erickson J."/>
            <person name="Farina A."/>
            <person name="Faro S."/>
            <person name="Ferreira P."/>
            <person name="Fischer H."/>
            <person name="Fitzgerald M."/>
            <person name="Foley K."/>
            <person name="Gage D."/>
            <person name="Galagan J."/>
            <person name="Gearin G."/>
            <person name="Gnerre S."/>
            <person name="Gnirke A."/>
            <person name="Goyette A."/>
            <person name="Graham J."/>
            <person name="Grandbois E."/>
            <person name="Gyaltsen K."/>
            <person name="Hafez N."/>
            <person name="Hagopian D."/>
            <person name="Hagos B."/>
            <person name="Hall J."/>
            <person name="Hatcher B."/>
            <person name="Heller A."/>
            <person name="Higgins H."/>
            <person name="Honan T."/>
            <person name="Horn A."/>
            <person name="Houde N."/>
            <person name="Hughes L."/>
            <person name="Hulme W."/>
            <person name="Husby E."/>
            <person name="Iliev I."/>
            <person name="Jaffe D."/>
            <person name="Jones C."/>
            <person name="Kamal M."/>
            <person name="Kamat A."/>
            <person name="Kamvysselis M."/>
            <person name="Karlsson E."/>
            <person name="Kells C."/>
            <person name="Kieu A."/>
            <person name="Kisner P."/>
            <person name="Kodira C."/>
            <person name="Kulbokas E."/>
            <person name="Labutti K."/>
            <person name="Lama D."/>
            <person name="Landers T."/>
            <person name="Leger J."/>
            <person name="Levine S."/>
            <person name="Lewis D."/>
            <person name="Lewis T."/>
            <person name="Lindblad-toh K."/>
            <person name="Liu X."/>
            <person name="Lokyitsang T."/>
            <person name="Lokyitsang Y."/>
            <person name="Lucien O."/>
            <person name="Lui A."/>
            <person name="Ma L.J."/>
            <person name="Mabbitt R."/>
            <person name="Macdonald J."/>
            <person name="Maclean C."/>
            <person name="Major J."/>
            <person name="Manning J."/>
            <person name="Marabella R."/>
            <person name="Maru K."/>
            <person name="Matthews C."/>
            <person name="Mauceli E."/>
            <person name="Mccarthy M."/>
            <person name="Mcdonough S."/>
            <person name="Mcghee T."/>
            <person name="Meldrim J."/>
            <person name="Meneus L."/>
            <person name="Mesirov J."/>
            <person name="Mihalev A."/>
            <person name="Mihova T."/>
            <person name="Mikkelsen T."/>
            <person name="Mlenga V."/>
            <person name="Moru K."/>
            <person name="Mozes J."/>
            <person name="Mulrain L."/>
            <person name="Munson G."/>
            <person name="Naylor J."/>
            <person name="Newes C."/>
            <person name="Nguyen C."/>
            <person name="Nguyen N."/>
            <person name="Nguyen T."/>
            <person name="Nicol R."/>
            <person name="Nielsen C."/>
            <person name="Nizzari M."/>
            <person name="Norbu C."/>
            <person name="Norbu N."/>
            <person name="O'donnell P."/>
            <person name="Okoawo O."/>
            <person name="O'leary S."/>
            <person name="Omotosho B."/>
            <person name="O'neill K."/>
            <person name="Osman S."/>
            <person name="Parker S."/>
            <person name="Perrin D."/>
            <person name="Phunkhang P."/>
            <person name="Piqani B."/>
            <person name="Purcell S."/>
            <person name="Rachupka T."/>
            <person name="Ramasamy U."/>
            <person name="Rameau R."/>
            <person name="Ray V."/>
            <person name="Raymond C."/>
            <person name="Retta R."/>
            <person name="Richardson S."/>
            <person name="Rise C."/>
            <person name="Rodriguez J."/>
            <person name="Rogers J."/>
            <person name="Rogov P."/>
            <person name="Rutman M."/>
            <person name="Schupbach R."/>
            <person name="Seaman C."/>
            <person name="Settipalli S."/>
            <person name="Sharpe T."/>
            <person name="Sheridan J."/>
            <person name="Sherpa N."/>
            <person name="Shi J."/>
            <person name="Smirnov S."/>
            <person name="Smith C."/>
            <person name="Sougnez C."/>
            <person name="Spencer B."/>
            <person name="Stalker J."/>
            <person name="Stange-thomann N."/>
            <person name="Stavropoulos S."/>
            <person name="Stetson K."/>
            <person name="Stone C."/>
            <person name="Stone S."/>
            <person name="Stubbs M."/>
            <person name="Talamas J."/>
            <person name="Tchuinga P."/>
            <person name="Tenzing P."/>
            <person name="Tesfaye S."/>
            <person name="Theodore J."/>
            <person name="Thoulutsang Y."/>
            <person name="Topham K."/>
            <person name="Towey S."/>
            <person name="Tsamla T."/>
            <person name="Tsomo N."/>
            <person name="Vallee D."/>
            <person name="Vassiliev H."/>
            <person name="Venkataraman V."/>
            <person name="Vinson J."/>
            <person name="Vo A."/>
            <person name="Wade C."/>
            <person name="Wang S."/>
            <person name="Wangchuk T."/>
            <person name="Wangdi T."/>
            <person name="Whittaker C."/>
            <person name="Wilkinson J."/>
            <person name="Wu Y."/>
            <person name="Wyman D."/>
            <person name="Yadav S."/>
            <person name="Yang S."/>
            <person name="Yang X."/>
            <person name="Yeager S."/>
            <person name="Yee E."/>
            <person name="Young G."/>
            <person name="Zainoun J."/>
            <person name="Zembeck L."/>
            <person name="Zimmer A."/>
            <person name="Zody M."/>
            <person name="Lander E."/>
        </authorList>
    </citation>
    <scope>NUCLEOTIDE SEQUENCE [LARGE SCALE GENOMIC DNA]</scope>
</reference>
<comment type="similarity">
    <text evidence="1">Belongs to the FAM227 family.</text>
</comment>
<accession>H2YPJ3</accession>
<evidence type="ECO:0008006" key="5">
    <source>
        <dbReference type="Google" id="ProtNLM"/>
    </source>
</evidence>
<name>H2YPJ3_CIOSA</name>
<dbReference type="OMA" id="ILQDAFW"/>
<dbReference type="AlphaFoldDB" id="H2YPJ3"/>
<dbReference type="Proteomes" id="UP000007875">
    <property type="component" value="Unassembled WGS sequence"/>
</dbReference>
<evidence type="ECO:0000313" key="3">
    <source>
        <dbReference type="Ensembl" id="ENSCSAVP00000007251.1"/>
    </source>
</evidence>
<organism evidence="3 4">
    <name type="scientific">Ciona savignyi</name>
    <name type="common">Pacific transparent sea squirt</name>
    <dbReference type="NCBI Taxonomy" id="51511"/>
    <lineage>
        <taxon>Eukaryota</taxon>
        <taxon>Metazoa</taxon>
        <taxon>Chordata</taxon>
        <taxon>Tunicata</taxon>
        <taxon>Ascidiacea</taxon>
        <taxon>Phlebobranchia</taxon>
        <taxon>Cionidae</taxon>
        <taxon>Ciona</taxon>
    </lineage>
</organism>
<sequence>MPMRKNTMDTFFVKENVEILPKETPHPPVTFEEFLKFEKVDDWPQALTSESMLDLSEIPRVWTEEEIIDDLQKSAPFELESLDRMELLLDEFCDRLMYFSSYITSPEDRPSRIPDNLFHAPRKEILDKAAEFDAVRLHHSRSKKKKDVKEVLAEAEQASRTRNIDYVSFPGFRQKELTELPSQLEAPQLLNKVTEAQSFNRGFLQLWKKLFYSEASVAVLQDTFWWYFLENFEHNSAAQDKLFTRIADSYIALFFSTHSDIRDKFFKEYPRCLAQTVYLTFCEAFPESYDRITEQFVSELASLTSEWIAGVKPPMAEWRKWPWEKLGHKPDDFGGNIVALSHTGAPGSRHGSDFTKERHKSRKTRHETMNNDFAILL</sequence>
<dbReference type="STRING" id="51511.ENSCSAVP00000007251"/>
<proteinExistence type="inferred from homology"/>
<dbReference type="PANTHER" id="PTHR33560">
    <property type="entry name" value="PROTEIN FAM227B"/>
    <property type="match status" value="1"/>
</dbReference>
<dbReference type="HOGENOM" id="CLU_062245_0_0_1"/>
<dbReference type="InParanoid" id="H2YPJ3"/>
<dbReference type="GeneTree" id="ENSGT00940000169841"/>
<keyword evidence="4" id="KW-1185">Reference proteome</keyword>
<reference evidence="3" key="2">
    <citation type="submission" date="2025-08" db="UniProtKB">
        <authorList>
            <consortium name="Ensembl"/>
        </authorList>
    </citation>
    <scope>IDENTIFICATION</scope>
</reference>
<protein>
    <recommendedName>
        <fullName evidence="5">Protein FAM227B</fullName>
    </recommendedName>
</protein>
<evidence type="ECO:0000256" key="1">
    <source>
        <dbReference type="ARBA" id="ARBA00008666"/>
    </source>
</evidence>
<dbReference type="PANTHER" id="PTHR33560:SF2">
    <property type="entry name" value="PROTEIN FAM227B"/>
    <property type="match status" value="1"/>
</dbReference>
<evidence type="ECO:0000256" key="2">
    <source>
        <dbReference type="SAM" id="MobiDB-lite"/>
    </source>
</evidence>
<feature type="region of interest" description="Disordered" evidence="2">
    <location>
        <begin position="344"/>
        <end position="365"/>
    </location>
</feature>
<dbReference type="eggNOG" id="ENOG502RXR1">
    <property type="taxonomic scope" value="Eukaryota"/>
</dbReference>